<reference evidence="1" key="1">
    <citation type="submission" date="2020-05" db="EMBL/GenBank/DDBJ databases">
        <title>Mycena genomes resolve the evolution of fungal bioluminescence.</title>
        <authorList>
            <person name="Tsai I.J."/>
        </authorList>
    </citation>
    <scope>NUCLEOTIDE SEQUENCE</scope>
    <source>
        <strain evidence="1">160909Yilan</strain>
    </source>
</reference>
<dbReference type="GO" id="GO:0051213">
    <property type="term" value="F:dioxygenase activity"/>
    <property type="evidence" value="ECO:0007669"/>
    <property type="project" value="UniProtKB-KW"/>
</dbReference>
<accession>A0A8H6XDT4</accession>
<organism evidence="1 2">
    <name type="scientific">Mycena sanguinolenta</name>
    <dbReference type="NCBI Taxonomy" id="230812"/>
    <lineage>
        <taxon>Eukaryota</taxon>
        <taxon>Fungi</taxon>
        <taxon>Dikarya</taxon>
        <taxon>Basidiomycota</taxon>
        <taxon>Agaricomycotina</taxon>
        <taxon>Agaricomycetes</taxon>
        <taxon>Agaricomycetidae</taxon>
        <taxon>Agaricales</taxon>
        <taxon>Marasmiineae</taxon>
        <taxon>Mycenaceae</taxon>
        <taxon>Mycena</taxon>
    </lineage>
</organism>
<proteinExistence type="predicted"/>
<dbReference type="EMBL" id="JACAZH010000032">
    <property type="protein sequence ID" value="KAF7338751.1"/>
    <property type="molecule type" value="Genomic_DNA"/>
</dbReference>
<dbReference type="AlphaFoldDB" id="A0A8H6XDT4"/>
<keyword evidence="2" id="KW-1185">Reference proteome</keyword>
<evidence type="ECO:0000313" key="2">
    <source>
        <dbReference type="Proteomes" id="UP000623467"/>
    </source>
</evidence>
<keyword evidence="1" id="KW-0560">Oxidoreductase</keyword>
<gene>
    <name evidence="1" type="ORF">MSAN_02197500</name>
</gene>
<dbReference type="PANTHER" id="PTHR33099:SF14">
    <property type="entry name" value="PROLYL 4-HYDROXYLASE ALPHA SUBUNIT FE(2+) 2OG DIOXYGENASE DOMAIN-CONTAINING PROTEIN"/>
    <property type="match status" value="1"/>
</dbReference>
<evidence type="ECO:0000313" key="1">
    <source>
        <dbReference type="EMBL" id="KAF7338751.1"/>
    </source>
</evidence>
<dbReference type="PANTHER" id="PTHR33099">
    <property type="entry name" value="FE2OG DIOXYGENASE DOMAIN-CONTAINING PROTEIN"/>
    <property type="match status" value="1"/>
</dbReference>
<dbReference type="OrthoDB" id="27483at2759"/>
<dbReference type="Proteomes" id="UP000623467">
    <property type="component" value="Unassembled WGS sequence"/>
</dbReference>
<comment type="caution">
    <text evidence="1">The sequence shown here is derived from an EMBL/GenBank/DDBJ whole genome shotgun (WGS) entry which is preliminary data.</text>
</comment>
<keyword evidence="1" id="KW-0223">Dioxygenase</keyword>
<sequence>MLLNLSQSRAVQPFRIFSQGLLPYSSKARRQSPQVFSPAHLQLSQSRSCRAHVTDIDNQLVLRKSLRIQVPYTAGVCAVKPEALIVYYDSDGENSPRRIDLGKATEDGLVELTAACQKATFGVAGANVLDDSYRKAGKMNPERFATSTSLGSLRPAELYKLNVYGPGSFFKAHKDTPRSKDMIGSLVVVFPTGGALTLEHNRKIWVLDSAKELASAWNTPSLARDIALHLPTTSSSRIGTQLQAPAKGNATYPCPSRPWSRRYALFSPTFLPAGGFLAFGLTHQYLLPAPAKPKWNARTSEFTLPPSRFGSVLRCLKGSHARIRIVSERIGLSTHVKIL</sequence>
<protein>
    <submittedName>
        <fullName evidence="1">Fe2OG dioxygenase domain-containing protein</fullName>
    </submittedName>
</protein>
<name>A0A8H6XDT4_9AGAR</name>